<dbReference type="Proteomes" id="UP001218188">
    <property type="component" value="Unassembled WGS sequence"/>
</dbReference>
<dbReference type="GO" id="GO:0008270">
    <property type="term" value="F:zinc ion binding"/>
    <property type="evidence" value="ECO:0007669"/>
    <property type="project" value="UniProtKB-KW"/>
</dbReference>
<feature type="compositionally biased region" description="Polar residues" evidence="5">
    <location>
        <begin position="536"/>
        <end position="547"/>
    </location>
</feature>
<evidence type="ECO:0000256" key="3">
    <source>
        <dbReference type="PROSITE-ProRule" id="PRU00023"/>
    </source>
</evidence>
<evidence type="ECO:0000259" key="6">
    <source>
        <dbReference type="PROSITE" id="PS50103"/>
    </source>
</evidence>
<dbReference type="GO" id="GO:0004842">
    <property type="term" value="F:ubiquitin-protein transferase activity"/>
    <property type="evidence" value="ECO:0007669"/>
    <property type="project" value="TreeGrafter"/>
</dbReference>
<dbReference type="Gene3D" id="1.25.40.20">
    <property type="entry name" value="Ankyrin repeat-containing domain"/>
    <property type="match status" value="1"/>
</dbReference>
<feature type="domain" description="C3H1-type" evidence="6">
    <location>
        <begin position="382"/>
        <end position="409"/>
    </location>
</feature>
<evidence type="ECO:0000256" key="4">
    <source>
        <dbReference type="PROSITE-ProRule" id="PRU00723"/>
    </source>
</evidence>
<organism evidence="7 8">
    <name type="scientific">Mycena alexandri</name>
    <dbReference type="NCBI Taxonomy" id="1745969"/>
    <lineage>
        <taxon>Eukaryota</taxon>
        <taxon>Fungi</taxon>
        <taxon>Dikarya</taxon>
        <taxon>Basidiomycota</taxon>
        <taxon>Agaricomycotina</taxon>
        <taxon>Agaricomycetes</taxon>
        <taxon>Agaricomycetidae</taxon>
        <taxon>Agaricales</taxon>
        <taxon>Marasmiineae</taxon>
        <taxon>Mycenaceae</taxon>
        <taxon>Mycena</taxon>
    </lineage>
</organism>
<dbReference type="SUPFAM" id="SSF48403">
    <property type="entry name" value="Ankyrin repeat"/>
    <property type="match status" value="1"/>
</dbReference>
<feature type="compositionally biased region" description="Pro residues" evidence="5">
    <location>
        <begin position="285"/>
        <end position="313"/>
    </location>
</feature>
<keyword evidence="4" id="KW-0862">Zinc</keyword>
<dbReference type="PROSITE" id="PS50103">
    <property type="entry name" value="ZF_C3H1"/>
    <property type="match status" value="2"/>
</dbReference>
<feature type="compositionally biased region" description="Low complexity" evidence="5">
    <location>
        <begin position="236"/>
        <end position="245"/>
    </location>
</feature>
<feature type="compositionally biased region" description="Basic and acidic residues" evidence="5">
    <location>
        <begin position="549"/>
        <end position="558"/>
    </location>
</feature>
<sequence length="589" mass="62267">MVSALFKACSQGDLQTVNQVLSTASSVDVEIKDHTGITPLIEAVKNGHAEVVRALLDKGADPTNASSQGLPETYTADQTILGMLNFARSNRSQGPVPHENGYDTNDANTYPHPGNYTYYPTINSAPPPEMYYHQPPPPQMHMENNGARHNNLPPPEVASAIPCRYFPACRYGASCLFQHPQAPYFQGPLPPPAQYPTSYDQMPPQPYAPTYYPVQQPSFHPPMNGQHPMAPPQQGPPMAMHGPSPSEMMPPPPQGHFSPNGAPTMPYGPISPIMYSHPGQAPLPMSIPPLPPLHPQAPVPVPQSPPAFNPSSPPASQSFVMPQNPAQYPPVNGNGSAGYSEVNGAATKSPQLNPQPDVPAHVREGSGARRGGAARRGSFASRKPTPPCVFFPTGRCKNGNDCRFPHVMPPDGASAHPPFYPSSRGGGTRPRGHMNGNANGFAAVDEKLANMTIQDNGTRTDGVARPRGGKAGPNAQANKRASMIKQRVPNADEFPVLSGSTTPPARSPGMNGSLPNGNGHAGPTAAQILQAPRPVRSNSSQAITSRGVTPERVKELKPEVNGTEVHSAPKMPVSFASVATAASDVSVAA</sequence>
<evidence type="ECO:0000313" key="8">
    <source>
        <dbReference type="Proteomes" id="UP001218188"/>
    </source>
</evidence>
<keyword evidence="8" id="KW-1185">Reference proteome</keyword>
<dbReference type="SMART" id="SM00356">
    <property type="entry name" value="ZnF_C3H1"/>
    <property type="match status" value="2"/>
</dbReference>
<dbReference type="GO" id="GO:0010468">
    <property type="term" value="P:regulation of gene expression"/>
    <property type="evidence" value="ECO:0007669"/>
    <property type="project" value="UniProtKB-ARBA"/>
</dbReference>
<dbReference type="SMART" id="SM00248">
    <property type="entry name" value="ANK"/>
    <property type="match status" value="1"/>
</dbReference>
<gene>
    <name evidence="7" type="ORF">C8F04DRAFT_254931</name>
</gene>
<dbReference type="InterPro" id="IPR036770">
    <property type="entry name" value="Ankyrin_rpt-contain_sf"/>
</dbReference>
<comment type="caution">
    <text evidence="7">The sequence shown here is derived from an EMBL/GenBank/DDBJ whole genome shotgun (WGS) entry which is preliminary data.</text>
</comment>
<dbReference type="Pfam" id="PF12796">
    <property type="entry name" value="Ank_2"/>
    <property type="match status" value="1"/>
</dbReference>
<feature type="region of interest" description="Disordered" evidence="5">
    <location>
        <begin position="456"/>
        <end position="511"/>
    </location>
</feature>
<proteinExistence type="predicted"/>
<evidence type="ECO:0000313" key="7">
    <source>
        <dbReference type="EMBL" id="KAJ7040372.1"/>
    </source>
</evidence>
<keyword evidence="4" id="KW-0863">Zinc-finger</keyword>
<dbReference type="InterPro" id="IPR000571">
    <property type="entry name" value="Znf_CCCH"/>
</dbReference>
<name>A0AAD6X8B8_9AGAR</name>
<dbReference type="PANTHER" id="PTHR24171">
    <property type="entry name" value="ANKYRIN REPEAT DOMAIN-CONTAINING PROTEIN 39-RELATED"/>
    <property type="match status" value="1"/>
</dbReference>
<dbReference type="EMBL" id="JARJCM010000022">
    <property type="protein sequence ID" value="KAJ7040372.1"/>
    <property type="molecule type" value="Genomic_DNA"/>
</dbReference>
<dbReference type="Gene3D" id="4.10.1000.10">
    <property type="entry name" value="Zinc finger, CCCH-type"/>
    <property type="match status" value="1"/>
</dbReference>
<dbReference type="AlphaFoldDB" id="A0AAD6X8B8"/>
<feature type="domain" description="C3H1-type" evidence="6">
    <location>
        <begin position="158"/>
        <end position="182"/>
    </location>
</feature>
<protein>
    <recommendedName>
        <fullName evidence="6">C3H1-type domain-containing protein</fullName>
    </recommendedName>
</protein>
<feature type="zinc finger region" description="C3H1-type" evidence="4">
    <location>
        <begin position="382"/>
        <end position="409"/>
    </location>
</feature>
<dbReference type="PROSITE" id="PS50297">
    <property type="entry name" value="ANK_REP_REGION"/>
    <property type="match status" value="1"/>
</dbReference>
<feature type="repeat" description="ANK" evidence="3">
    <location>
        <begin position="35"/>
        <end position="67"/>
    </location>
</feature>
<feature type="region of interest" description="Disordered" evidence="5">
    <location>
        <begin position="532"/>
        <end position="566"/>
    </location>
</feature>
<reference evidence="7" key="1">
    <citation type="submission" date="2023-03" db="EMBL/GenBank/DDBJ databases">
        <title>Massive genome expansion in bonnet fungi (Mycena s.s.) driven by repeated elements and novel gene families across ecological guilds.</title>
        <authorList>
            <consortium name="Lawrence Berkeley National Laboratory"/>
            <person name="Harder C.B."/>
            <person name="Miyauchi S."/>
            <person name="Viragh M."/>
            <person name="Kuo A."/>
            <person name="Thoen E."/>
            <person name="Andreopoulos B."/>
            <person name="Lu D."/>
            <person name="Skrede I."/>
            <person name="Drula E."/>
            <person name="Henrissat B."/>
            <person name="Morin E."/>
            <person name="Kohler A."/>
            <person name="Barry K."/>
            <person name="LaButti K."/>
            <person name="Morin E."/>
            <person name="Salamov A."/>
            <person name="Lipzen A."/>
            <person name="Mereny Z."/>
            <person name="Hegedus B."/>
            <person name="Baldrian P."/>
            <person name="Stursova M."/>
            <person name="Weitz H."/>
            <person name="Taylor A."/>
            <person name="Grigoriev I.V."/>
            <person name="Nagy L.G."/>
            <person name="Martin F."/>
            <person name="Kauserud H."/>
        </authorList>
    </citation>
    <scope>NUCLEOTIDE SEQUENCE</scope>
    <source>
        <strain evidence="7">CBHHK200</strain>
    </source>
</reference>
<keyword evidence="4" id="KW-0479">Metal-binding</keyword>
<dbReference type="InterPro" id="IPR002110">
    <property type="entry name" value="Ankyrin_rpt"/>
</dbReference>
<evidence type="ECO:0000256" key="1">
    <source>
        <dbReference type="ARBA" id="ARBA00022737"/>
    </source>
</evidence>
<feature type="region of interest" description="Disordered" evidence="5">
    <location>
        <begin position="222"/>
        <end position="245"/>
    </location>
</feature>
<feature type="region of interest" description="Disordered" evidence="5">
    <location>
        <begin position="285"/>
        <end position="385"/>
    </location>
</feature>
<accession>A0AAD6X8B8</accession>
<evidence type="ECO:0000256" key="2">
    <source>
        <dbReference type="ARBA" id="ARBA00023043"/>
    </source>
</evidence>
<keyword evidence="2 3" id="KW-0040">ANK repeat</keyword>
<evidence type="ECO:0000256" key="5">
    <source>
        <dbReference type="SAM" id="MobiDB-lite"/>
    </source>
</evidence>
<keyword evidence="1" id="KW-0677">Repeat</keyword>
<feature type="zinc finger region" description="C3H1-type" evidence="4">
    <location>
        <begin position="158"/>
        <end position="182"/>
    </location>
</feature>
<dbReference type="GO" id="GO:0085020">
    <property type="term" value="P:protein K6-linked ubiquitination"/>
    <property type="evidence" value="ECO:0007669"/>
    <property type="project" value="TreeGrafter"/>
</dbReference>
<dbReference type="PROSITE" id="PS50088">
    <property type="entry name" value="ANK_REPEAT"/>
    <property type="match status" value="1"/>
</dbReference>
<dbReference type="PANTHER" id="PTHR24171:SF8">
    <property type="entry name" value="BRCA1-ASSOCIATED RING DOMAIN PROTEIN 1"/>
    <property type="match status" value="1"/>
</dbReference>